<accession>A0ACC1S8U6</accession>
<protein>
    <submittedName>
        <fullName evidence="1">Uncharacterized protein</fullName>
    </submittedName>
</protein>
<proteinExistence type="predicted"/>
<keyword evidence="2" id="KW-1185">Reference proteome</keyword>
<dbReference type="EMBL" id="JANRMS010000776">
    <property type="protein sequence ID" value="KAJ3534546.1"/>
    <property type="molecule type" value="Genomic_DNA"/>
</dbReference>
<evidence type="ECO:0000313" key="2">
    <source>
        <dbReference type="Proteomes" id="UP001148629"/>
    </source>
</evidence>
<organism evidence="1 2">
    <name type="scientific">Fusarium decemcellulare</name>
    <dbReference type="NCBI Taxonomy" id="57161"/>
    <lineage>
        <taxon>Eukaryota</taxon>
        <taxon>Fungi</taxon>
        <taxon>Dikarya</taxon>
        <taxon>Ascomycota</taxon>
        <taxon>Pezizomycotina</taxon>
        <taxon>Sordariomycetes</taxon>
        <taxon>Hypocreomycetidae</taxon>
        <taxon>Hypocreales</taxon>
        <taxon>Nectriaceae</taxon>
        <taxon>Fusarium</taxon>
        <taxon>Fusarium decemcellulare species complex</taxon>
    </lineage>
</organism>
<dbReference type="Proteomes" id="UP001148629">
    <property type="component" value="Unassembled WGS sequence"/>
</dbReference>
<sequence length="669" mass="76047">MDRSPSAIILPRRLLDVGNTWSKRWHIVHTEGRSRKYSKYVALSHRWSAHTPKLSRRNLEKFKSPQEYSSLPKDYQDIILVCRALSIRYLWIDSLCILQDSDADFNHEAATMMDIYKNAFLTFSICWDCSDVGLFSNRNRGPFPPSVMPKKRIIPQSLMPWRTGTPLPPMNHIEDWDTSVSNALVNSRGWVLQERILSQRVVYFGNDQLYWECHGCKADETHPDKLSVSGGRQSLNMGMTRLVQHSWPETVETYMNCELSNEKDRLTAISGLARHFGKRLRIQYLAGIWIGVFILDLLWDPAAAHDADVGSRRRPVINQETHPSIPSWSWAALPEPVKMHRTDQCLMDLGPEADTKSGNIMTKSHTLVPLAVMTKSTITPPESDPFGHFEHASLEMRCFPIPLDFDVVKDLDRFRDASNSNGLVQLSLNIMDTDRGEVSLDKLRPVALEPHNTNERVDVCFSRPWDSSRPCFFVPLYMGACSLGKGNHSLRRLEIRKRPVRGLVLQERPCNQASSQQSKELRVREFIRIGTLMEAPNVGCVLTPAIVNTVVKRGCRIRGETGEQQSVKRFEDGLQLIGRWLYTGKFEVKWGTVLHLGISRHRSLLLQSHVFYLSQLLKLPLDVVTWNGDLGKPDTGQRSPEEGVNVVVQVDDAKVDDGDDDHGNVAEKA</sequence>
<evidence type="ECO:0000313" key="1">
    <source>
        <dbReference type="EMBL" id="KAJ3534546.1"/>
    </source>
</evidence>
<name>A0ACC1S8U6_9HYPO</name>
<comment type="caution">
    <text evidence="1">The sequence shown here is derived from an EMBL/GenBank/DDBJ whole genome shotgun (WGS) entry which is preliminary data.</text>
</comment>
<reference evidence="1" key="1">
    <citation type="submission" date="2022-08" db="EMBL/GenBank/DDBJ databases">
        <title>Genome Sequence of Fusarium decemcellulare.</title>
        <authorList>
            <person name="Buettner E."/>
        </authorList>
    </citation>
    <scope>NUCLEOTIDE SEQUENCE</scope>
    <source>
        <strain evidence="1">Babe19</strain>
    </source>
</reference>
<gene>
    <name evidence="1" type="ORF">NM208_g7500</name>
</gene>